<evidence type="ECO:0000313" key="1">
    <source>
        <dbReference type="EMBL" id="KAK7308429.1"/>
    </source>
</evidence>
<organism evidence="1 2">
    <name type="scientific">Canavalia gladiata</name>
    <name type="common">Sword bean</name>
    <name type="synonym">Dolichos gladiatus</name>
    <dbReference type="NCBI Taxonomy" id="3824"/>
    <lineage>
        <taxon>Eukaryota</taxon>
        <taxon>Viridiplantae</taxon>
        <taxon>Streptophyta</taxon>
        <taxon>Embryophyta</taxon>
        <taxon>Tracheophyta</taxon>
        <taxon>Spermatophyta</taxon>
        <taxon>Magnoliopsida</taxon>
        <taxon>eudicotyledons</taxon>
        <taxon>Gunneridae</taxon>
        <taxon>Pentapetalae</taxon>
        <taxon>rosids</taxon>
        <taxon>fabids</taxon>
        <taxon>Fabales</taxon>
        <taxon>Fabaceae</taxon>
        <taxon>Papilionoideae</taxon>
        <taxon>50 kb inversion clade</taxon>
        <taxon>NPAAA clade</taxon>
        <taxon>indigoferoid/millettioid clade</taxon>
        <taxon>Phaseoleae</taxon>
        <taxon>Canavalia</taxon>
    </lineage>
</organism>
<accession>A0AAN9K1M0</accession>
<name>A0AAN9K1M0_CANGL</name>
<dbReference type="EMBL" id="JAYMYQ010000010">
    <property type="protein sequence ID" value="KAK7308429.1"/>
    <property type="molecule type" value="Genomic_DNA"/>
</dbReference>
<protein>
    <submittedName>
        <fullName evidence="1">Uncharacterized protein</fullName>
    </submittedName>
</protein>
<comment type="caution">
    <text evidence="1">The sequence shown here is derived from an EMBL/GenBank/DDBJ whole genome shotgun (WGS) entry which is preliminary data.</text>
</comment>
<reference evidence="1 2" key="1">
    <citation type="submission" date="2024-01" db="EMBL/GenBank/DDBJ databases">
        <title>The genomes of 5 underutilized Papilionoideae crops provide insights into root nodulation and disease resistanc.</title>
        <authorList>
            <person name="Jiang F."/>
        </authorList>
    </citation>
    <scope>NUCLEOTIDE SEQUENCE [LARGE SCALE GENOMIC DNA]</scope>
    <source>
        <strain evidence="1">LVBAO_FW01</strain>
        <tissue evidence="1">Leaves</tissue>
    </source>
</reference>
<sequence length="130" mass="14645">MDGLCSYRLQVPYQDRPQRSYTYLRMHRVTGIRSLHYLFSITKTAAETGLPTNNPHEKSHLSLALSALCLKILSYLEEQTPIQAKAMHLVSCLSGLLAGITSDNHDLVSILQISKPMEHKFSQVYGQIKS</sequence>
<gene>
    <name evidence="1" type="ORF">VNO77_42034</name>
</gene>
<keyword evidence="2" id="KW-1185">Reference proteome</keyword>
<proteinExistence type="predicted"/>
<evidence type="ECO:0000313" key="2">
    <source>
        <dbReference type="Proteomes" id="UP001367508"/>
    </source>
</evidence>
<dbReference type="AlphaFoldDB" id="A0AAN9K1M0"/>
<dbReference type="Proteomes" id="UP001367508">
    <property type="component" value="Unassembled WGS sequence"/>
</dbReference>